<name>A0A1X6P6G6_PORUM</name>
<reference evidence="2 3" key="1">
    <citation type="submission" date="2017-03" db="EMBL/GenBank/DDBJ databases">
        <title>WGS assembly of Porphyra umbilicalis.</title>
        <authorList>
            <person name="Brawley S.H."/>
            <person name="Blouin N.A."/>
            <person name="Ficko-Blean E."/>
            <person name="Wheeler G.L."/>
            <person name="Lohr M."/>
            <person name="Goodson H.V."/>
            <person name="Jenkins J.W."/>
            <person name="Blaby-Haas C.E."/>
            <person name="Helliwell K.E."/>
            <person name="Chan C."/>
            <person name="Marriage T."/>
            <person name="Bhattacharya D."/>
            <person name="Klein A.S."/>
            <person name="Badis Y."/>
            <person name="Brodie J."/>
            <person name="Cao Y."/>
            <person name="Collen J."/>
            <person name="Dittami S.M."/>
            <person name="Gachon C.M."/>
            <person name="Green B.R."/>
            <person name="Karpowicz S."/>
            <person name="Kim J.W."/>
            <person name="Kudahl U."/>
            <person name="Lin S."/>
            <person name="Michel G."/>
            <person name="Mittag M."/>
            <person name="Olson B.J."/>
            <person name="Pangilinan J."/>
            <person name="Peng Y."/>
            <person name="Qiu H."/>
            <person name="Shu S."/>
            <person name="Singer J.T."/>
            <person name="Smith A.G."/>
            <person name="Sprecher B.N."/>
            <person name="Wagner V."/>
            <person name="Wang W."/>
            <person name="Wang Z.-Y."/>
            <person name="Yan J."/>
            <person name="Yarish C."/>
            <person name="Zoeuner-Riek S."/>
            <person name="Zhuang Y."/>
            <person name="Zou Y."/>
            <person name="Lindquist E.A."/>
            <person name="Grimwood J."/>
            <person name="Barry K."/>
            <person name="Rokhsar D.S."/>
            <person name="Schmutz J."/>
            <person name="Stiller J.W."/>
            <person name="Grossman A.R."/>
            <person name="Prochnik S.E."/>
        </authorList>
    </citation>
    <scope>NUCLEOTIDE SEQUENCE [LARGE SCALE GENOMIC DNA]</scope>
    <source>
        <strain evidence="2">4086291</strain>
    </source>
</reference>
<evidence type="ECO:0000313" key="2">
    <source>
        <dbReference type="EMBL" id="OSX76437.1"/>
    </source>
</evidence>
<organism evidence="2 3">
    <name type="scientific">Porphyra umbilicalis</name>
    <name type="common">Purple laver</name>
    <name type="synonym">Red alga</name>
    <dbReference type="NCBI Taxonomy" id="2786"/>
    <lineage>
        <taxon>Eukaryota</taxon>
        <taxon>Rhodophyta</taxon>
        <taxon>Bangiophyceae</taxon>
        <taxon>Bangiales</taxon>
        <taxon>Bangiaceae</taxon>
        <taxon>Porphyra</taxon>
    </lineage>
</organism>
<feature type="region of interest" description="Disordered" evidence="1">
    <location>
        <begin position="1"/>
        <end position="30"/>
    </location>
</feature>
<accession>A0A1X6P6G6</accession>
<keyword evidence="3" id="KW-1185">Reference proteome</keyword>
<evidence type="ECO:0000313" key="3">
    <source>
        <dbReference type="Proteomes" id="UP000218209"/>
    </source>
</evidence>
<sequence length="118" mass="13224">MPDSSPATPHPPLQSTTLSRMAPRARHDHSHDVNSLIQVKHEHVCLISHCLLLSPFTEATAASSPDGLVLHRVLYVRQRRYFQTLVRSAMKLYLVTLLLSYFPQPDSDTLSLARVATP</sequence>
<dbReference type="EMBL" id="KV918867">
    <property type="protein sequence ID" value="OSX76437.1"/>
    <property type="molecule type" value="Genomic_DNA"/>
</dbReference>
<dbReference type="Proteomes" id="UP000218209">
    <property type="component" value="Unassembled WGS sequence"/>
</dbReference>
<evidence type="ECO:0000256" key="1">
    <source>
        <dbReference type="SAM" id="MobiDB-lite"/>
    </source>
</evidence>
<gene>
    <name evidence="2" type="ORF">BU14_0191s0017</name>
</gene>
<proteinExistence type="predicted"/>
<dbReference type="AlphaFoldDB" id="A0A1X6P6G6"/>
<protein>
    <submittedName>
        <fullName evidence="2">Uncharacterized protein</fullName>
    </submittedName>
</protein>